<feature type="compositionally biased region" description="Basic residues" evidence="1">
    <location>
        <begin position="152"/>
        <end position="161"/>
    </location>
</feature>
<protein>
    <submittedName>
        <fullName evidence="2">Uncharacterized protein</fullName>
    </submittedName>
</protein>
<accession>A0A4C1WAH2</accession>
<evidence type="ECO:0000256" key="1">
    <source>
        <dbReference type="SAM" id="MobiDB-lite"/>
    </source>
</evidence>
<sequence length="173" mass="19762">MEENGGGGGCFAANFLESPFGDSFTLHKDVHKLDKGINCPDATKLGTEIEIVFSPPHMELEDSDKFRYHHNNIVKAYDNRYFRHYLELLSDAIYRDWNLRPPASQTVVLTTGLSALRNALFMLMMPPYDPSRSVCTIRPKGNERVSENAGLGRKHFPHPRNRVAEKFQEARRL</sequence>
<dbReference type="Proteomes" id="UP000299102">
    <property type="component" value="Unassembled WGS sequence"/>
</dbReference>
<evidence type="ECO:0000313" key="2">
    <source>
        <dbReference type="EMBL" id="GBP47134.1"/>
    </source>
</evidence>
<keyword evidence="3" id="KW-1185">Reference proteome</keyword>
<proteinExistence type="predicted"/>
<gene>
    <name evidence="2" type="ORF">EVAR_36957_1</name>
</gene>
<dbReference type="AlphaFoldDB" id="A0A4C1WAH2"/>
<organism evidence="2 3">
    <name type="scientific">Eumeta variegata</name>
    <name type="common">Bagworm moth</name>
    <name type="synonym">Eumeta japonica</name>
    <dbReference type="NCBI Taxonomy" id="151549"/>
    <lineage>
        <taxon>Eukaryota</taxon>
        <taxon>Metazoa</taxon>
        <taxon>Ecdysozoa</taxon>
        <taxon>Arthropoda</taxon>
        <taxon>Hexapoda</taxon>
        <taxon>Insecta</taxon>
        <taxon>Pterygota</taxon>
        <taxon>Neoptera</taxon>
        <taxon>Endopterygota</taxon>
        <taxon>Lepidoptera</taxon>
        <taxon>Glossata</taxon>
        <taxon>Ditrysia</taxon>
        <taxon>Tineoidea</taxon>
        <taxon>Psychidae</taxon>
        <taxon>Oiketicinae</taxon>
        <taxon>Eumeta</taxon>
    </lineage>
</organism>
<feature type="region of interest" description="Disordered" evidence="1">
    <location>
        <begin position="145"/>
        <end position="173"/>
    </location>
</feature>
<dbReference type="EMBL" id="BGZK01000496">
    <property type="protein sequence ID" value="GBP47134.1"/>
    <property type="molecule type" value="Genomic_DNA"/>
</dbReference>
<reference evidence="2 3" key="1">
    <citation type="journal article" date="2019" name="Commun. Biol.">
        <title>The bagworm genome reveals a unique fibroin gene that provides high tensile strength.</title>
        <authorList>
            <person name="Kono N."/>
            <person name="Nakamura H."/>
            <person name="Ohtoshi R."/>
            <person name="Tomita M."/>
            <person name="Numata K."/>
            <person name="Arakawa K."/>
        </authorList>
    </citation>
    <scope>NUCLEOTIDE SEQUENCE [LARGE SCALE GENOMIC DNA]</scope>
</reference>
<comment type="caution">
    <text evidence="2">The sequence shown here is derived from an EMBL/GenBank/DDBJ whole genome shotgun (WGS) entry which is preliminary data.</text>
</comment>
<evidence type="ECO:0000313" key="3">
    <source>
        <dbReference type="Proteomes" id="UP000299102"/>
    </source>
</evidence>
<name>A0A4C1WAH2_EUMVA</name>
<feature type="compositionally biased region" description="Basic and acidic residues" evidence="1">
    <location>
        <begin position="162"/>
        <end position="173"/>
    </location>
</feature>